<feature type="signal peptide" evidence="3">
    <location>
        <begin position="1"/>
        <end position="16"/>
    </location>
</feature>
<dbReference type="EMBL" id="JACBKZ010000001">
    <property type="protein sequence ID" value="KAF5959267.1"/>
    <property type="molecule type" value="Genomic_DNA"/>
</dbReference>
<dbReference type="SUPFAM" id="SSF53756">
    <property type="entry name" value="UDP-Glycosyltransferase/glycogen phosphorylase"/>
    <property type="match status" value="1"/>
</dbReference>
<sequence length="420" mass="47636">MGRLLALTFTPVIVMTFEFRQRGATVDTPFLTALKTWAPLMVYLVEKEARSTQTSTKSCWFIGLQRGAEQGKQRQTMHGSAIPSQSRACVASGPRPEAIYFCSTPIILNSIKKKLDHNNNYNSLSIKLVEFHLPTSPDLPPCYHTTNGLPTHIMTTLKTTFNMSSPIFSGILKTLNPDLVIYDHNQPWAATIASSHNFPAVQFLIFGVENLFSGFQDSDESRHGRVMVEEVRKNKYKYLEPRKQSCEIVLIKSFRDLEGKYIDYLSVLAEKKIVLVGSLVEDPINKDEDLQIIDWLDKKDVSSTVFCFLSKDEIEELAHGLEFSEANFIWVVKFSLGEKIRVSETLPEGFLVRVEERGLIVEDWAPQAKILRHSSTGEFVSHYGWSSLVESMNFGVPIISMPMQLDQPLNVRLDRRLVLV</sequence>
<keyword evidence="3" id="KW-0732">Signal</keyword>
<dbReference type="Pfam" id="PF00201">
    <property type="entry name" value="UDPGT"/>
    <property type="match status" value="1"/>
</dbReference>
<reference evidence="4 5" key="2">
    <citation type="submission" date="2020-07" db="EMBL/GenBank/DDBJ databases">
        <title>Genome assembly of wild tea tree DASZ reveals pedigree and selection history of tea varieties.</title>
        <authorList>
            <person name="Zhang W."/>
        </authorList>
    </citation>
    <scope>NUCLEOTIDE SEQUENCE [LARGE SCALE GENOMIC DNA]</scope>
    <source>
        <strain evidence="5">cv. G240</strain>
        <tissue evidence="4">Leaf</tissue>
    </source>
</reference>
<evidence type="ECO:0000256" key="1">
    <source>
        <dbReference type="ARBA" id="ARBA00022679"/>
    </source>
</evidence>
<dbReference type="Proteomes" id="UP000593564">
    <property type="component" value="Unassembled WGS sequence"/>
</dbReference>
<dbReference type="GO" id="GO:0009813">
    <property type="term" value="P:flavonoid biosynthetic process"/>
    <property type="evidence" value="ECO:0007669"/>
    <property type="project" value="UniProtKB-KW"/>
</dbReference>
<keyword evidence="5" id="KW-1185">Reference proteome</keyword>
<feature type="chain" id="PRO_5029903338" description="UDP-glycosyltransferases domain-containing protein" evidence="3">
    <location>
        <begin position="17"/>
        <end position="420"/>
    </location>
</feature>
<organism evidence="4 5">
    <name type="scientific">Camellia sinensis</name>
    <name type="common">Tea plant</name>
    <name type="synonym">Thea sinensis</name>
    <dbReference type="NCBI Taxonomy" id="4442"/>
    <lineage>
        <taxon>Eukaryota</taxon>
        <taxon>Viridiplantae</taxon>
        <taxon>Streptophyta</taxon>
        <taxon>Embryophyta</taxon>
        <taxon>Tracheophyta</taxon>
        <taxon>Spermatophyta</taxon>
        <taxon>Magnoliopsida</taxon>
        <taxon>eudicotyledons</taxon>
        <taxon>Gunneridae</taxon>
        <taxon>Pentapetalae</taxon>
        <taxon>asterids</taxon>
        <taxon>Ericales</taxon>
        <taxon>Theaceae</taxon>
        <taxon>Camellia</taxon>
    </lineage>
</organism>
<protein>
    <recommendedName>
        <fullName evidence="6">UDP-glycosyltransferases domain-containing protein</fullName>
    </recommendedName>
</protein>
<dbReference type="GO" id="GO:1901135">
    <property type="term" value="P:carbohydrate derivative metabolic process"/>
    <property type="evidence" value="ECO:0007669"/>
    <property type="project" value="UniProtKB-ARBA"/>
</dbReference>
<dbReference type="AlphaFoldDB" id="A0A7J7I3S6"/>
<accession>A0A7J7I3S6</accession>
<evidence type="ECO:0000313" key="4">
    <source>
        <dbReference type="EMBL" id="KAF5959267.1"/>
    </source>
</evidence>
<dbReference type="GO" id="GO:0008194">
    <property type="term" value="F:UDP-glycosyltransferase activity"/>
    <property type="evidence" value="ECO:0007669"/>
    <property type="project" value="InterPro"/>
</dbReference>
<proteinExistence type="predicted"/>
<dbReference type="PANTHER" id="PTHR48044:SF39">
    <property type="entry name" value="GLYCOSYLTRANSFERASE"/>
    <property type="match status" value="1"/>
</dbReference>
<keyword evidence="1" id="KW-0808">Transferase</keyword>
<evidence type="ECO:0000313" key="5">
    <source>
        <dbReference type="Proteomes" id="UP000593564"/>
    </source>
</evidence>
<name>A0A7J7I3S6_CAMSI</name>
<evidence type="ECO:0000256" key="2">
    <source>
        <dbReference type="ARBA" id="ARBA00023241"/>
    </source>
</evidence>
<reference evidence="5" key="1">
    <citation type="journal article" date="2020" name="Nat. Commun.">
        <title>Genome assembly of wild tea tree DASZ reveals pedigree and selection history of tea varieties.</title>
        <authorList>
            <person name="Zhang W."/>
            <person name="Zhang Y."/>
            <person name="Qiu H."/>
            <person name="Guo Y."/>
            <person name="Wan H."/>
            <person name="Zhang X."/>
            <person name="Scossa F."/>
            <person name="Alseekh S."/>
            <person name="Zhang Q."/>
            <person name="Wang P."/>
            <person name="Xu L."/>
            <person name="Schmidt M.H."/>
            <person name="Jia X."/>
            <person name="Li D."/>
            <person name="Zhu A."/>
            <person name="Guo F."/>
            <person name="Chen W."/>
            <person name="Ni D."/>
            <person name="Usadel B."/>
            <person name="Fernie A.R."/>
            <person name="Wen W."/>
        </authorList>
    </citation>
    <scope>NUCLEOTIDE SEQUENCE [LARGE SCALE GENOMIC DNA]</scope>
    <source>
        <strain evidence="5">cv. G240</strain>
    </source>
</reference>
<evidence type="ECO:0000256" key="3">
    <source>
        <dbReference type="SAM" id="SignalP"/>
    </source>
</evidence>
<comment type="caution">
    <text evidence="4">The sequence shown here is derived from an EMBL/GenBank/DDBJ whole genome shotgun (WGS) entry which is preliminary data.</text>
</comment>
<keyword evidence="2" id="KW-0284">Flavonoid biosynthesis</keyword>
<dbReference type="PANTHER" id="PTHR48044">
    <property type="entry name" value="GLYCOSYLTRANSFERASE"/>
    <property type="match status" value="1"/>
</dbReference>
<dbReference type="Gene3D" id="3.40.50.2000">
    <property type="entry name" value="Glycogen Phosphorylase B"/>
    <property type="match status" value="2"/>
</dbReference>
<dbReference type="CDD" id="cd03784">
    <property type="entry name" value="GT1_Gtf-like"/>
    <property type="match status" value="1"/>
</dbReference>
<gene>
    <name evidence="4" type="ORF">HYC85_000476</name>
</gene>
<dbReference type="InterPro" id="IPR002213">
    <property type="entry name" value="UDP_glucos_trans"/>
</dbReference>
<evidence type="ECO:0008006" key="6">
    <source>
        <dbReference type="Google" id="ProtNLM"/>
    </source>
</evidence>